<evidence type="ECO:0000256" key="2">
    <source>
        <dbReference type="SAM" id="MobiDB-lite"/>
    </source>
</evidence>
<dbReference type="Gene3D" id="1.25.40.10">
    <property type="entry name" value="Tetratricopeptide repeat domain"/>
    <property type="match status" value="1"/>
</dbReference>
<dbReference type="PANTHER" id="PTHR15175:SF0">
    <property type="entry name" value="SH3 DOMAIN-CONTAINING PROTEIN C23A1.17"/>
    <property type="match status" value="1"/>
</dbReference>
<feature type="region of interest" description="Disordered" evidence="2">
    <location>
        <begin position="268"/>
        <end position="326"/>
    </location>
</feature>
<comment type="caution">
    <text evidence="3">The sequence shown here is derived from an EMBL/GenBank/DDBJ whole genome shotgun (WGS) entry which is preliminary data.</text>
</comment>
<dbReference type="PANTHER" id="PTHR15175">
    <property type="entry name" value="NEUTROPHIL CYTOSOLIC FACTOR 2, NEUTROPHIL NADPH OXIDASE FACTOR 2"/>
    <property type="match status" value="1"/>
</dbReference>
<feature type="compositionally biased region" description="Polar residues" evidence="2">
    <location>
        <begin position="317"/>
        <end position="326"/>
    </location>
</feature>
<gene>
    <name evidence="3" type="ORF">PROFUN_11781</name>
</gene>
<feature type="compositionally biased region" description="Basic and acidic residues" evidence="2">
    <location>
        <begin position="30"/>
        <end position="43"/>
    </location>
</feature>
<protein>
    <submittedName>
        <fullName evidence="3">NADPH oxidase activator 1</fullName>
    </submittedName>
</protein>
<sequence length="807" mass="89935">MSRTRVYIRRLAGEEYRKIHAEAARTQAPLEDKIQEKTDERPKKQPSSRKATIPSDSTADRTRRKKATPSDRGEKPWVIVLTIVADGQTVISVKPAPKPSVTDSPKKPAGTPKKESDNESDNETRPSAPVKRSKPPAVAQNANHWGDLRKKVLSQDKTAASNLRASVTGLAASPTASPEKRPTAAIKRSEGSAVELTRKMGMSPQKPPPSRLIHSVAETKSTKKATESDTSGECFDMYQFISAASTPPKMQAAAKEVASKMQALKTMRSSITASRGGTPTSSPSKEKFMKSQKRLGLMEPAETDSPQLTTKKKTTEDTSVALSTPADSNSTVVEQFISNPEIKSESPVIKPTKFKMDSVLGGMLILNKNKVGKAESYSGVSAHLPLPEESKERSPTITSPEDLPLSARASLIQSWMEATEKFEEGDLLGAARQLMGLESSRMCYNLGITYLKMDKPKSAIVAFEDALKKDPQMAVAHYTKAQCYFKLKVYHRALSDYSRAKECLGIEESSDYKPLRYHFVLTSRDILYNCALCQAMMKNEPEASRLVEESRLSKTSDYAHDTESISLVEAIRRGQSLEDRNVRYAPLTFFMPPVKRSRAAWVKDSPQIPDEAMVVQIETKLNRSKKDIRDNGGAKINLLESIKKSQTSGKSSTSDESVTYLMSQIHQYAQEVNEEVLSPPNRRSKDFQTEQMTPIEDFDRREESIMTSRRMSVSARIHHQAVPITRAKPEHIRIKVCGKDIRMVLVSQSEATLFALRVAIQCKFFVDDFRLTYRDKISLKEIELSDEATFGRFLEGGHHNVKMFSET</sequence>
<evidence type="ECO:0000256" key="1">
    <source>
        <dbReference type="PROSITE-ProRule" id="PRU00339"/>
    </source>
</evidence>
<dbReference type="SUPFAM" id="SSF48452">
    <property type="entry name" value="TPR-like"/>
    <property type="match status" value="1"/>
</dbReference>
<dbReference type="EMBL" id="MDYQ01000154">
    <property type="protein sequence ID" value="PRP80303.1"/>
    <property type="molecule type" value="Genomic_DNA"/>
</dbReference>
<feature type="compositionally biased region" description="Basic and acidic residues" evidence="2">
    <location>
        <begin position="178"/>
        <end position="190"/>
    </location>
</feature>
<organism evidence="3 4">
    <name type="scientific">Planoprotostelium fungivorum</name>
    <dbReference type="NCBI Taxonomy" id="1890364"/>
    <lineage>
        <taxon>Eukaryota</taxon>
        <taxon>Amoebozoa</taxon>
        <taxon>Evosea</taxon>
        <taxon>Variosea</taxon>
        <taxon>Cavosteliida</taxon>
        <taxon>Cavosteliaceae</taxon>
        <taxon>Planoprotostelium</taxon>
    </lineage>
</organism>
<evidence type="ECO:0000313" key="4">
    <source>
        <dbReference type="Proteomes" id="UP000241769"/>
    </source>
</evidence>
<evidence type="ECO:0000313" key="3">
    <source>
        <dbReference type="EMBL" id="PRP80303.1"/>
    </source>
</evidence>
<name>A0A2P6N8M5_9EUKA</name>
<dbReference type="InterPro" id="IPR051864">
    <property type="entry name" value="NCF2_NOXA1"/>
</dbReference>
<keyword evidence="1" id="KW-0802">TPR repeat</keyword>
<reference evidence="3 4" key="1">
    <citation type="journal article" date="2018" name="Genome Biol. Evol.">
        <title>Multiple Roots of Fruiting Body Formation in Amoebozoa.</title>
        <authorList>
            <person name="Hillmann F."/>
            <person name="Forbes G."/>
            <person name="Novohradska S."/>
            <person name="Ferling I."/>
            <person name="Riege K."/>
            <person name="Groth M."/>
            <person name="Westermann M."/>
            <person name="Marz M."/>
            <person name="Spaller T."/>
            <person name="Winckler T."/>
            <person name="Schaap P."/>
            <person name="Glockner G."/>
        </authorList>
    </citation>
    <scope>NUCLEOTIDE SEQUENCE [LARGE SCALE GENOMIC DNA]</scope>
    <source>
        <strain evidence="3 4">Jena</strain>
    </source>
</reference>
<dbReference type="PROSITE" id="PS50005">
    <property type="entry name" value="TPR"/>
    <property type="match status" value="1"/>
</dbReference>
<dbReference type="AlphaFoldDB" id="A0A2P6N8M5"/>
<keyword evidence="4" id="KW-1185">Reference proteome</keyword>
<feature type="compositionally biased region" description="Polar residues" evidence="2">
    <location>
        <begin position="48"/>
        <end position="57"/>
    </location>
</feature>
<dbReference type="InParanoid" id="A0A2P6N8M5"/>
<dbReference type="GO" id="GO:0016176">
    <property type="term" value="F:superoxide-generating NADPH oxidase activator activity"/>
    <property type="evidence" value="ECO:0007669"/>
    <property type="project" value="TreeGrafter"/>
</dbReference>
<feature type="compositionally biased region" description="Polar residues" evidence="2">
    <location>
        <begin position="155"/>
        <end position="165"/>
    </location>
</feature>
<feature type="region of interest" description="Disordered" evidence="2">
    <location>
        <begin position="21"/>
        <end position="229"/>
    </location>
</feature>
<dbReference type="Proteomes" id="UP000241769">
    <property type="component" value="Unassembled WGS sequence"/>
</dbReference>
<dbReference type="GO" id="GO:0042554">
    <property type="term" value="P:superoxide anion generation"/>
    <property type="evidence" value="ECO:0007669"/>
    <property type="project" value="TreeGrafter"/>
</dbReference>
<dbReference type="InterPro" id="IPR011990">
    <property type="entry name" value="TPR-like_helical_dom_sf"/>
</dbReference>
<accession>A0A2P6N8M5</accession>
<dbReference type="SMART" id="SM00028">
    <property type="entry name" value="TPR"/>
    <property type="match status" value="2"/>
</dbReference>
<feature type="compositionally biased region" description="Polar residues" evidence="2">
    <location>
        <begin position="268"/>
        <end position="283"/>
    </location>
</feature>
<dbReference type="InterPro" id="IPR019734">
    <property type="entry name" value="TPR_rpt"/>
</dbReference>
<feature type="repeat" description="TPR" evidence="1">
    <location>
        <begin position="440"/>
        <end position="473"/>
    </location>
</feature>
<proteinExistence type="predicted"/>
<feature type="region of interest" description="Disordered" evidence="2">
    <location>
        <begin position="383"/>
        <end position="402"/>
    </location>
</feature>
<dbReference type="OrthoDB" id="9450131at2759"/>